<protein>
    <submittedName>
        <fullName evidence="2">Fam-a protein</fullName>
    </submittedName>
</protein>
<dbReference type="VEuPathDB" id="PlasmoDB:PVLDE_0400190"/>
<proteinExistence type="predicted"/>
<feature type="signal peptide" evidence="1">
    <location>
        <begin position="1"/>
        <end position="25"/>
    </location>
</feature>
<sequence length="313" mass="36006">MNKFYIQIVLFLLSIFVYVNNKAFATELVPKKTSQKVPQKASNKAATPKPIDRCLRQENTSILITYLIIKVLNIGLQEIYEKNKDLLCTDPDETENAEEFMSEAVKQLEIHATDIQSYTFCGTPVLSSRSLYKKKLGNNTEIEKIEYPVCGSNQYNEIINELWDPDHANPFNTGDVKIVRVYNPNLVMIQQRYKKKSGSIHKYFYAFAIKTQISEDTTVIAYASADINDHNPSMKKYQNKIIEKANSFKTDIDSEEDIRKGKLKKAFVNLAGYYIRKYGRYTNITYIESMDGHASIKPKCLLGRCSNNYYINT</sequence>
<dbReference type="SUPFAM" id="SSF55961">
    <property type="entry name" value="Bet v1-like"/>
    <property type="match status" value="1"/>
</dbReference>
<dbReference type="InterPro" id="IPR006486">
    <property type="entry name" value="PYST_A"/>
</dbReference>
<reference evidence="2 3" key="1">
    <citation type="submission" date="2020-08" db="EMBL/GenBank/DDBJ databases">
        <authorList>
            <person name="Ramaprasad A."/>
        </authorList>
    </citation>
    <scope>NUCLEOTIDE SEQUENCE [LARGE SCALE GENOMIC DNA]</scope>
</reference>
<dbReference type="NCBIfam" id="TIGR01599">
    <property type="entry name" value="PYST-A"/>
    <property type="match status" value="1"/>
</dbReference>
<keyword evidence="1" id="KW-0732">Signal</keyword>
<evidence type="ECO:0000256" key="1">
    <source>
        <dbReference type="SAM" id="SignalP"/>
    </source>
</evidence>
<dbReference type="AlphaFoldDB" id="A0A6V7RXB6"/>
<evidence type="ECO:0000313" key="2">
    <source>
        <dbReference type="EMBL" id="CAD2085936.1"/>
    </source>
</evidence>
<feature type="chain" id="PRO_5028300889" evidence="1">
    <location>
        <begin position="26"/>
        <end position="313"/>
    </location>
</feature>
<name>A0A6V7RXB6_PLAVN</name>
<dbReference type="EMBL" id="LR865366">
    <property type="protein sequence ID" value="CAD2085936.1"/>
    <property type="molecule type" value="Genomic_DNA"/>
</dbReference>
<evidence type="ECO:0000313" key="3">
    <source>
        <dbReference type="Proteomes" id="UP000515308"/>
    </source>
</evidence>
<organism evidence="2 3">
    <name type="scientific">Plasmodium vinckei lentum</name>
    <dbReference type="NCBI Taxonomy" id="138297"/>
    <lineage>
        <taxon>Eukaryota</taxon>
        <taxon>Sar</taxon>
        <taxon>Alveolata</taxon>
        <taxon>Apicomplexa</taxon>
        <taxon>Aconoidasida</taxon>
        <taxon>Haemosporida</taxon>
        <taxon>Plasmodiidae</taxon>
        <taxon>Plasmodium</taxon>
        <taxon>Plasmodium (Vinckeia)</taxon>
    </lineage>
</organism>
<dbReference type="Proteomes" id="UP000515308">
    <property type="component" value="Chromosome PVLDE_04"/>
</dbReference>
<gene>
    <name evidence="2" type="ORF">PVLDE_0400190</name>
</gene>
<accession>A0A6V7RXB6</accession>